<evidence type="ECO:0000256" key="12">
    <source>
        <dbReference type="RuleBase" id="RU000679"/>
    </source>
</evidence>
<evidence type="ECO:0000256" key="1">
    <source>
        <dbReference type="ARBA" id="ARBA00004141"/>
    </source>
</evidence>
<evidence type="ECO:0000313" key="15">
    <source>
        <dbReference type="EnsemblMetazoa" id="CPIJ007802-PA"/>
    </source>
</evidence>
<evidence type="ECO:0000256" key="8">
    <source>
        <dbReference type="ARBA" id="ARBA00023065"/>
    </source>
</evidence>
<feature type="transmembrane region" description="Helical" evidence="13">
    <location>
        <begin position="37"/>
        <end position="56"/>
    </location>
</feature>
<sequence length="924" mass="107294">MTKTGTFRLILKEFFDENLIFAARIITNARSTFFERIWWVTWLVASIVTCCLVAVLTHQRWERDPMVITYGSRFMPISTIPFPAVTICPLVKSRTEQFNLAEAYQLMRNGSGLSASSRENLRTLAHVCPLSSYWPPFQSSRHESIVSTLRQLVVPLDDSMCMCLWRLKQIPCDQLFAITLLDDGICYTFNGLAVNEIYRVEAVSEELLNFTTKGPYSGFKVAIHAPSELPLTNLWYYRIGPSSGLSLIVKPEIFKMSNHLQTLPPHRRQCYFEHERFLRYFKVYNQQNCFLECLSNYTLIRCGCVKFSLPRAPGMRVCDASKINCYRTVYNSLIDLAVRVVMAGKTTTGCRCYPACNSIKYHAESHQIGLNFSKILATVNSFRGMAYDEQYSPAAMIISFKERHYLPLWRRELISTTDALAKLGGLFALLLGASAMSLGELFMLHYELRRSSCRRIIREYCTENFVYAVRLLADRQLLKFEKFWWLLWIVAAFTASCYAVKQLYHKWDENPVVNVYAPRLESISSVPFPAVTICPLSKTRQDVFNVTEAYQLVRNGTSLGKEREGMLRALAHVCSFSHHWQKFDHREDETVLQTLRKLAFRTETLIQWCMWRYKSVNCSEMISKTLTEDGICYTFNALPADQLYRSGVISPEFLSFKTTRVATWTQDSGYSWDAGPNVYPHRPMGSGIKSGLYLLLSMRKIDQELWCRHRFRRRCFFDNERYLRFFKVYNQLNCAFECMTNMTLKKCGCVKFSMPRTAETPVCDVSKIGCFRNILKEVFDSQLRIERTRSITSCGCFPACNSVQYQVQSTRFPFYVEEYRQAAGKAFERYNDYDLSVMSVSFKENHYLPIWRRELYGTTDVIAKFGGLFALLLGASAMSLSEIVYYSCIRPLRRERIPRLAVNWMFVLPWACRERNPFRVPRNY</sequence>
<dbReference type="EMBL" id="DS231972">
    <property type="protein sequence ID" value="EDS29853.1"/>
    <property type="molecule type" value="Genomic_DNA"/>
</dbReference>
<dbReference type="InterPro" id="IPR001873">
    <property type="entry name" value="ENaC"/>
</dbReference>
<keyword evidence="16" id="KW-1185">Reference proteome</keyword>
<dbReference type="InParanoid" id="B0WKH7"/>
<dbReference type="OMA" id="CATHMQL"/>
<evidence type="ECO:0000256" key="6">
    <source>
        <dbReference type="ARBA" id="ARBA00022989"/>
    </source>
</evidence>
<evidence type="ECO:0000313" key="16">
    <source>
        <dbReference type="Proteomes" id="UP000002320"/>
    </source>
</evidence>
<keyword evidence="8 12" id="KW-0406">Ion transport</keyword>
<dbReference type="VEuPathDB" id="VectorBase:CQUJHB017785"/>
<dbReference type="KEGG" id="cqu:CpipJ_CPIJ007802"/>
<dbReference type="Gene3D" id="1.10.287.820">
    <property type="entry name" value="Acid-sensing ion channel domain"/>
    <property type="match status" value="2"/>
</dbReference>
<keyword evidence="5 12" id="KW-0812">Transmembrane</keyword>
<evidence type="ECO:0000256" key="5">
    <source>
        <dbReference type="ARBA" id="ARBA00022692"/>
    </source>
</evidence>
<feature type="transmembrane region" description="Helical" evidence="13">
    <location>
        <begin position="861"/>
        <end position="886"/>
    </location>
</feature>
<dbReference type="GO" id="GO:0005886">
    <property type="term" value="C:plasma membrane"/>
    <property type="evidence" value="ECO:0007669"/>
    <property type="project" value="TreeGrafter"/>
</dbReference>
<dbReference type="PANTHER" id="PTHR11690:SF288">
    <property type="entry name" value="AMILORIDE-SENSITIVE NA+ CHANNEL-RELATED"/>
    <property type="match status" value="1"/>
</dbReference>
<evidence type="ECO:0000256" key="7">
    <source>
        <dbReference type="ARBA" id="ARBA00023053"/>
    </source>
</evidence>
<gene>
    <name evidence="15" type="primary">6039641</name>
    <name evidence="14" type="ORF">CpipJ_CPIJ007802</name>
</gene>
<dbReference type="PROSITE" id="PS01206">
    <property type="entry name" value="ASC"/>
    <property type="match status" value="1"/>
</dbReference>
<comment type="subcellular location">
    <subcellularLocation>
        <location evidence="1">Membrane</location>
        <topology evidence="1">Multi-pass membrane protein</topology>
    </subcellularLocation>
</comment>
<proteinExistence type="inferred from homology"/>
<accession>B0WKH7</accession>
<dbReference type="PANTHER" id="PTHR11690">
    <property type="entry name" value="AMILORIDE-SENSITIVE SODIUM CHANNEL-RELATED"/>
    <property type="match status" value="1"/>
</dbReference>
<dbReference type="OrthoDB" id="7759848at2759"/>
<dbReference type="EnsemblMetazoa" id="CPIJ007802-RA">
    <property type="protein sequence ID" value="CPIJ007802-PA"/>
    <property type="gene ID" value="CPIJ007802"/>
</dbReference>
<keyword evidence="10 12" id="KW-0739">Sodium transport</keyword>
<evidence type="ECO:0000313" key="14">
    <source>
        <dbReference type="EMBL" id="EDS29853.1"/>
    </source>
</evidence>
<keyword evidence="3 12" id="KW-0813">Transport</keyword>
<evidence type="ECO:0000256" key="3">
    <source>
        <dbReference type="ARBA" id="ARBA00022448"/>
    </source>
</evidence>
<evidence type="ECO:0000256" key="13">
    <source>
        <dbReference type="SAM" id="Phobius"/>
    </source>
</evidence>
<dbReference type="eggNOG" id="KOG4294">
    <property type="taxonomic scope" value="Eukaryota"/>
</dbReference>
<dbReference type="VEuPathDB" id="VectorBase:CPIJ007802"/>
<dbReference type="Gene3D" id="1.10.287.770">
    <property type="entry name" value="YojJ-like"/>
    <property type="match status" value="1"/>
</dbReference>
<evidence type="ECO:0000256" key="9">
    <source>
        <dbReference type="ARBA" id="ARBA00023136"/>
    </source>
</evidence>
<dbReference type="PRINTS" id="PR01078">
    <property type="entry name" value="AMINACHANNEL"/>
</dbReference>
<keyword evidence="11 12" id="KW-0407">Ion channel</keyword>
<comment type="similarity">
    <text evidence="2 12">Belongs to the amiloride-sensitive sodium channel (TC 1.A.6) family.</text>
</comment>
<dbReference type="Pfam" id="PF00858">
    <property type="entry name" value="ASC"/>
    <property type="match status" value="3"/>
</dbReference>
<evidence type="ECO:0000256" key="4">
    <source>
        <dbReference type="ARBA" id="ARBA00022461"/>
    </source>
</evidence>
<keyword evidence="9 13" id="KW-0472">Membrane</keyword>
<keyword evidence="6 13" id="KW-1133">Transmembrane helix</keyword>
<evidence type="ECO:0000256" key="10">
    <source>
        <dbReference type="ARBA" id="ARBA00023201"/>
    </source>
</evidence>
<reference evidence="15" key="2">
    <citation type="submission" date="2021-02" db="UniProtKB">
        <authorList>
            <consortium name="EnsemblMetazoa"/>
        </authorList>
    </citation>
    <scope>IDENTIFICATION</scope>
    <source>
        <strain evidence="15">JHB</strain>
    </source>
</reference>
<reference evidence="14" key="1">
    <citation type="submission" date="2007-03" db="EMBL/GenBank/DDBJ databases">
        <title>Annotation of Culex pipiens quinquefasciatus.</title>
        <authorList>
            <consortium name="The Broad Institute Genome Sequencing Platform"/>
            <person name="Atkinson P.W."/>
            <person name="Hemingway J."/>
            <person name="Christensen B.M."/>
            <person name="Higgs S."/>
            <person name="Kodira C."/>
            <person name="Hannick L."/>
            <person name="Megy K."/>
            <person name="O'Leary S."/>
            <person name="Pearson M."/>
            <person name="Haas B.J."/>
            <person name="Mauceli E."/>
            <person name="Wortman J.R."/>
            <person name="Lee N.H."/>
            <person name="Guigo R."/>
            <person name="Stanke M."/>
            <person name="Alvarado L."/>
            <person name="Amedeo P."/>
            <person name="Antoine C.H."/>
            <person name="Arensburger P."/>
            <person name="Bidwell S.L."/>
            <person name="Crawford M."/>
            <person name="Camaro F."/>
            <person name="Devon K."/>
            <person name="Engels R."/>
            <person name="Hammond M."/>
            <person name="Howarth C."/>
            <person name="Koehrsen M."/>
            <person name="Lawson D."/>
            <person name="Montgomery P."/>
            <person name="Nene V."/>
            <person name="Nusbaum C."/>
            <person name="Puiu D."/>
            <person name="Romero-Severson J."/>
            <person name="Severson D.W."/>
            <person name="Shumway M."/>
            <person name="Sisk P."/>
            <person name="Stolte C."/>
            <person name="Zeng Q."/>
            <person name="Eisenstadt E."/>
            <person name="Fraser-Liggett C."/>
            <person name="Strausberg R."/>
            <person name="Galagan J."/>
            <person name="Birren B."/>
            <person name="Collins F.H."/>
        </authorList>
    </citation>
    <scope>NUCLEOTIDE SEQUENCE [LARGE SCALE GENOMIC DNA]</scope>
    <source>
        <strain evidence="14">JHB</strain>
    </source>
</reference>
<keyword evidence="7" id="KW-0915">Sodium</keyword>
<dbReference type="HOGENOM" id="CLU_315994_0_0_1"/>
<dbReference type="GO" id="GO:0015280">
    <property type="term" value="F:ligand-gated sodium channel activity"/>
    <property type="evidence" value="ECO:0007669"/>
    <property type="project" value="TreeGrafter"/>
</dbReference>
<evidence type="ECO:0000256" key="2">
    <source>
        <dbReference type="ARBA" id="ARBA00007193"/>
    </source>
</evidence>
<name>B0WKH7_CULQU</name>
<dbReference type="Proteomes" id="UP000002320">
    <property type="component" value="Unassembled WGS sequence"/>
</dbReference>
<dbReference type="InterPro" id="IPR020903">
    <property type="entry name" value="ENaC_CS"/>
</dbReference>
<dbReference type="AlphaFoldDB" id="B0WKH7"/>
<evidence type="ECO:0000256" key="11">
    <source>
        <dbReference type="ARBA" id="ARBA00023303"/>
    </source>
</evidence>
<keyword evidence="4 12" id="KW-0894">Sodium channel</keyword>
<organism>
    <name type="scientific">Culex quinquefasciatus</name>
    <name type="common">Southern house mosquito</name>
    <name type="synonym">Culex pungens</name>
    <dbReference type="NCBI Taxonomy" id="7176"/>
    <lineage>
        <taxon>Eukaryota</taxon>
        <taxon>Metazoa</taxon>
        <taxon>Ecdysozoa</taxon>
        <taxon>Arthropoda</taxon>
        <taxon>Hexapoda</taxon>
        <taxon>Insecta</taxon>
        <taxon>Pterygota</taxon>
        <taxon>Neoptera</taxon>
        <taxon>Endopterygota</taxon>
        <taxon>Diptera</taxon>
        <taxon>Nematocera</taxon>
        <taxon>Culicoidea</taxon>
        <taxon>Culicidae</taxon>
        <taxon>Culicinae</taxon>
        <taxon>Culicini</taxon>
        <taxon>Culex</taxon>
        <taxon>Culex</taxon>
    </lineage>
</organism>
<protein>
    <submittedName>
        <fullName evidence="14 15">Pickpocket</fullName>
    </submittedName>
</protein>